<feature type="transmembrane region" description="Helical" evidence="1">
    <location>
        <begin position="40"/>
        <end position="59"/>
    </location>
</feature>
<accession>A0A382U9W8</accession>
<keyword evidence="1" id="KW-0472">Membrane</keyword>
<keyword evidence="1" id="KW-1133">Transmembrane helix</keyword>
<feature type="non-terminal residue" evidence="2">
    <location>
        <position position="1"/>
    </location>
</feature>
<protein>
    <recommendedName>
        <fullName evidence="3">Major facilitator superfamily (MFS) profile domain-containing protein</fullName>
    </recommendedName>
</protein>
<evidence type="ECO:0000313" key="2">
    <source>
        <dbReference type="EMBL" id="SVD31086.1"/>
    </source>
</evidence>
<feature type="transmembrane region" description="Helical" evidence="1">
    <location>
        <begin position="12"/>
        <end position="34"/>
    </location>
</feature>
<dbReference type="AlphaFoldDB" id="A0A382U9W8"/>
<organism evidence="2">
    <name type="scientific">marine metagenome</name>
    <dbReference type="NCBI Taxonomy" id="408172"/>
    <lineage>
        <taxon>unclassified sequences</taxon>
        <taxon>metagenomes</taxon>
        <taxon>ecological metagenomes</taxon>
    </lineage>
</organism>
<reference evidence="2" key="1">
    <citation type="submission" date="2018-05" db="EMBL/GenBank/DDBJ databases">
        <authorList>
            <person name="Lanie J.A."/>
            <person name="Ng W.-L."/>
            <person name="Kazmierczak K.M."/>
            <person name="Andrzejewski T.M."/>
            <person name="Davidsen T.M."/>
            <person name="Wayne K.J."/>
            <person name="Tettelin H."/>
            <person name="Glass J.I."/>
            <person name="Rusch D."/>
            <person name="Podicherti R."/>
            <person name="Tsui H.-C.T."/>
            <person name="Winkler M.E."/>
        </authorList>
    </citation>
    <scope>NUCLEOTIDE SEQUENCE</scope>
</reference>
<evidence type="ECO:0008006" key="3">
    <source>
        <dbReference type="Google" id="ProtNLM"/>
    </source>
</evidence>
<keyword evidence="1" id="KW-0812">Transmembrane</keyword>
<evidence type="ECO:0000256" key="1">
    <source>
        <dbReference type="SAM" id="Phobius"/>
    </source>
</evidence>
<proteinExistence type="predicted"/>
<dbReference type="EMBL" id="UINC01142633">
    <property type="protein sequence ID" value="SVD31086.1"/>
    <property type="molecule type" value="Genomic_DNA"/>
</dbReference>
<name>A0A382U9W8_9ZZZZ</name>
<gene>
    <name evidence="2" type="ORF">METZ01_LOCUS383940</name>
</gene>
<sequence length="69" mass="7481">VTRVRSVGAGVCFNFGRIITAITVFVTAGLIAYFDNDFRQIGRITSLIYLFGAVGILLMPKGVEGKIKD</sequence>